<accession>X0RVP4</accession>
<sequence>MKPQTEAALKKMKDRGVKARGAYHLVEIIQFCKKDEKYDAGDKRRICPWGVTQVCNRCYHCKWFDIRNQNVMQTTGETGEKLSNFIEQFMTATVGPHKHVEDRDVPVINVEVRKQKDGEKP</sequence>
<name>X0RVP4_9ZZZZ</name>
<dbReference type="EMBL" id="BARS01004093">
    <property type="protein sequence ID" value="GAF72904.1"/>
    <property type="molecule type" value="Genomic_DNA"/>
</dbReference>
<reference evidence="1" key="1">
    <citation type="journal article" date="2014" name="Front. Microbiol.">
        <title>High frequency of phylogenetically diverse reductive dehalogenase-homologous genes in deep subseafloor sedimentary metagenomes.</title>
        <authorList>
            <person name="Kawai M."/>
            <person name="Futagami T."/>
            <person name="Toyoda A."/>
            <person name="Takaki Y."/>
            <person name="Nishi S."/>
            <person name="Hori S."/>
            <person name="Arai W."/>
            <person name="Tsubouchi T."/>
            <person name="Morono Y."/>
            <person name="Uchiyama I."/>
            <person name="Ito T."/>
            <person name="Fujiyama A."/>
            <person name="Inagaki F."/>
            <person name="Takami H."/>
        </authorList>
    </citation>
    <scope>NUCLEOTIDE SEQUENCE</scope>
    <source>
        <strain evidence="1">Expedition CK06-06</strain>
    </source>
</reference>
<organism evidence="1">
    <name type="scientific">marine sediment metagenome</name>
    <dbReference type="NCBI Taxonomy" id="412755"/>
    <lineage>
        <taxon>unclassified sequences</taxon>
        <taxon>metagenomes</taxon>
        <taxon>ecological metagenomes</taxon>
    </lineage>
</organism>
<evidence type="ECO:0000313" key="1">
    <source>
        <dbReference type="EMBL" id="GAF72904.1"/>
    </source>
</evidence>
<comment type="caution">
    <text evidence="1">The sequence shown here is derived from an EMBL/GenBank/DDBJ whole genome shotgun (WGS) entry which is preliminary data.</text>
</comment>
<dbReference type="AlphaFoldDB" id="X0RVP4"/>
<proteinExistence type="predicted"/>
<gene>
    <name evidence="1" type="ORF">S01H1_07978</name>
</gene>
<protein>
    <submittedName>
        <fullName evidence="1">Uncharacterized protein</fullName>
    </submittedName>
</protein>